<evidence type="ECO:0000256" key="1">
    <source>
        <dbReference type="ARBA" id="ARBA00022801"/>
    </source>
</evidence>
<keyword evidence="7" id="KW-1185">Reference proteome</keyword>
<feature type="domain" description="PNPLA" evidence="5">
    <location>
        <begin position="15"/>
        <end position="210"/>
    </location>
</feature>
<evidence type="ECO:0000313" key="7">
    <source>
        <dbReference type="Proteomes" id="UP001500523"/>
    </source>
</evidence>
<evidence type="ECO:0000256" key="2">
    <source>
        <dbReference type="ARBA" id="ARBA00022963"/>
    </source>
</evidence>
<dbReference type="SUPFAM" id="SSF52151">
    <property type="entry name" value="FabD/lysophospholipase-like"/>
    <property type="match status" value="1"/>
</dbReference>
<feature type="short sequence motif" description="GXSXG" evidence="4">
    <location>
        <begin position="46"/>
        <end position="50"/>
    </location>
</feature>
<dbReference type="InterPro" id="IPR002641">
    <property type="entry name" value="PNPLA_dom"/>
</dbReference>
<dbReference type="EMBL" id="BAABBF010000001">
    <property type="protein sequence ID" value="GAA3698074.1"/>
    <property type="molecule type" value="Genomic_DNA"/>
</dbReference>
<dbReference type="Proteomes" id="UP001500523">
    <property type="component" value="Unassembled WGS sequence"/>
</dbReference>
<dbReference type="Pfam" id="PF01734">
    <property type="entry name" value="Patatin"/>
    <property type="match status" value="1"/>
</dbReference>
<keyword evidence="1 4" id="KW-0378">Hydrolase</keyword>
<dbReference type="InterPro" id="IPR050301">
    <property type="entry name" value="NTE"/>
</dbReference>
<keyword evidence="3 4" id="KW-0443">Lipid metabolism</keyword>
<dbReference type="PROSITE" id="PS51635">
    <property type="entry name" value="PNPLA"/>
    <property type="match status" value="1"/>
</dbReference>
<evidence type="ECO:0000256" key="4">
    <source>
        <dbReference type="PROSITE-ProRule" id="PRU01161"/>
    </source>
</evidence>
<feature type="active site" description="Nucleophile" evidence="4">
    <location>
        <position position="48"/>
    </location>
</feature>
<dbReference type="RefSeq" id="WP_344691846.1">
    <property type="nucleotide sequence ID" value="NZ_BAABBF010000001.1"/>
</dbReference>
<gene>
    <name evidence="6" type="ORF">GCM10022268_05660</name>
</gene>
<feature type="active site" description="Proton acceptor" evidence="4">
    <location>
        <position position="197"/>
    </location>
</feature>
<evidence type="ECO:0000259" key="5">
    <source>
        <dbReference type="PROSITE" id="PS51635"/>
    </source>
</evidence>
<name>A0ABP7D1F7_9SPHN</name>
<protein>
    <submittedName>
        <fullName evidence="6">Patatin-like phospholipase family protein</fullName>
    </submittedName>
</protein>
<proteinExistence type="predicted"/>
<comment type="caution">
    <text evidence="6">The sequence shown here is derived from an EMBL/GenBank/DDBJ whole genome shotgun (WGS) entry which is preliminary data.</text>
</comment>
<feature type="short sequence motif" description="DGA/G" evidence="4">
    <location>
        <begin position="197"/>
        <end position="199"/>
    </location>
</feature>
<sequence length="346" mass="36973">MTDIVTPIARPRLALALQGGGAHGAYGWGVLDRLLDEDVEIVAVSGASAGALNGCALVAGLADSGRDGARAGLERLWRAVSRSSPLQAFDLEWGGPLFEPWFRRSLEVSKLFGRYIAPFAPHIRDMRALRQVVSSSIDLSALTRPAALPLYIAATRVSNGAARLFDNDAIDLDAIMASACLPELFAAVEIDGEDYWDGGFSANPALEPLIFEGHGATDLLVVQITPFAVEDVSSTLTGIMGRMSDIGFNACLLRDLKALTQVQAIARDAHSRDPGMQALAATNLHMMAAAPELAQRGGASKIDTRWSRIEELRELGRATAEAWLADHRGEFRRSSTLTDLPEAAAA</sequence>
<evidence type="ECO:0000256" key="3">
    <source>
        <dbReference type="ARBA" id="ARBA00023098"/>
    </source>
</evidence>
<feature type="short sequence motif" description="GXGXXG" evidence="4">
    <location>
        <begin position="19"/>
        <end position="24"/>
    </location>
</feature>
<dbReference type="Gene3D" id="3.40.1090.10">
    <property type="entry name" value="Cytosolic phospholipase A2 catalytic domain"/>
    <property type="match status" value="2"/>
</dbReference>
<evidence type="ECO:0000313" key="6">
    <source>
        <dbReference type="EMBL" id="GAA3698074.1"/>
    </source>
</evidence>
<dbReference type="PANTHER" id="PTHR14226:SF78">
    <property type="entry name" value="SLR0060 PROTEIN"/>
    <property type="match status" value="1"/>
</dbReference>
<reference evidence="7" key="1">
    <citation type="journal article" date="2019" name="Int. J. Syst. Evol. Microbiol.">
        <title>The Global Catalogue of Microorganisms (GCM) 10K type strain sequencing project: providing services to taxonomists for standard genome sequencing and annotation.</title>
        <authorList>
            <consortium name="The Broad Institute Genomics Platform"/>
            <consortium name="The Broad Institute Genome Sequencing Center for Infectious Disease"/>
            <person name="Wu L."/>
            <person name="Ma J."/>
        </authorList>
    </citation>
    <scope>NUCLEOTIDE SEQUENCE [LARGE SCALE GENOMIC DNA]</scope>
    <source>
        <strain evidence="7">JCM 17498</strain>
    </source>
</reference>
<dbReference type="InterPro" id="IPR016035">
    <property type="entry name" value="Acyl_Trfase/lysoPLipase"/>
</dbReference>
<dbReference type="PANTHER" id="PTHR14226">
    <property type="entry name" value="NEUROPATHY TARGET ESTERASE/SWISS CHEESE D.MELANOGASTER"/>
    <property type="match status" value="1"/>
</dbReference>
<organism evidence="6 7">
    <name type="scientific">Sphingomonas cynarae</name>
    <dbReference type="NCBI Taxonomy" id="930197"/>
    <lineage>
        <taxon>Bacteria</taxon>
        <taxon>Pseudomonadati</taxon>
        <taxon>Pseudomonadota</taxon>
        <taxon>Alphaproteobacteria</taxon>
        <taxon>Sphingomonadales</taxon>
        <taxon>Sphingomonadaceae</taxon>
        <taxon>Sphingomonas</taxon>
    </lineage>
</organism>
<accession>A0ABP7D1F7</accession>
<keyword evidence="2 4" id="KW-0442">Lipid degradation</keyword>